<dbReference type="SUPFAM" id="SSF54637">
    <property type="entry name" value="Thioesterase/thiol ester dehydrase-isomerase"/>
    <property type="match status" value="1"/>
</dbReference>
<evidence type="ECO:0000313" key="3">
    <source>
        <dbReference type="Proteomes" id="UP000198661"/>
    </source>
</evidence>
<proteinExistence type="predicted"/>
<feature type="domain" description="FAS1-like dehydratase" evidence="1">
    <location>
        <begin position="4"/>
        <end position="132"/>
    </location>
</feature>
<dbReference type="InterPro" id="IPR039569">
    <property type="entry name" value="FAS1-like_DH_region"/>
</dbReference>
<dbReference type="Pfam" id="PF13452">
    <property type="entry name" value="FAS1_DH_region"/>
    <property type="match status" value="1"/>
</dbReference>
<dbReference type="EMBL" id="FOOK01000011">
    <property type="protein sequence ID" value="SFF99084.1"/>
    <property type="molecule type" value="Genomic_DNA"/>
</dbReference>
<name>A0A1I2N5I1_9BACL</name>
<dbReference type="Proteomes" id="UP000198661">
    <property type="component" value="Unassembled WGS sequence"/>
</dbReference>
<dbReference type="InterPro" id="IPR029069">
    <property type="entry name" value="HotDog_dom_sf"/>
</dbReference>
<reference evidence="2 3" key="1">
    <citation type="submission" date="2016-10" db="EMBL/GenBank/DDBJ databases">
        <authorList>
            <person name="de Groot N.N."/>
        </authorList>
    </citation>
    <scope>NUCLEOTIDE SEQUENCE [LARGE SCALE GENOMIC DNA]</scope>
    <source>
        <strain evidence="2 3">DSM 44945</strain>
    </source>
</reference>
<gene>
    <name evidence="2" type="ORF">SAMN04488025_11166</name>
</gene>
<accession>A0A1I2N5I1</accession>
<dbReference type="PIRSF" id="PIRSF018072">
    <property type="entry name" value="UCP018072"/>
    <property type="match status" value="1"/>
</dbReference>
<protein>
    <submittedName>
        <fullName evidence="2">N-terminal half of MaoC dehydratase</fullName>
    </submittedName>
</protein>
<evidence type="ECO:0000313" key="2">
    <source>
        <dbReference type="EMBL" id="SFF99084.1"/>
    </source>
</evidence>
<dbReference type="STRING" id="201973.SAMN04488025_11166"/>
<keyword evidence="3" id="KW-1185">Reference proteome</keyword>
<dbReference type="AlphaFoldDB" id="A0A1I2N5I1"/>
<dbReference type="OrthoDB" id="160199at2"/>
<dbReference type="Gene3D" id="3.10.129.10">
    <property type="entry name" value="Hotdog Thioesterase"/>
    <property type="match status" value="1"/>
</dbReference>
<organism evidence="2 3">
    <name type="scientific">Planifilum fulgidum</name>
    <dbReference type="NCBI Taxonomy" id="201973"/>
    <lineage>
        <taxon>Bacteria</taxon>
        <taxon>Bacillati</taxon>
        <taxon>Bacillota</taxon>
        <taxon>Bacilli</taxon>
        <taxon>Bacillales</taxon>
        <taxon>Thermoactinomycetaceae</taxon>
        <taxon>Planifilum</taxon>
    </lineage>
</organism>
<sequence length="149" mass="17187">MWQSLVGRRSRPVVNWVERGAVRRFAEAIGDPNPLYLDEEAAKKSRYGRLIAPPTFPQTFDYGTIEGLCLPDSGLIHGEQRYDYVRPLFVGEEITCYRVFQDMYEKRGRRGRLTFLVFSRVGEDSGGKTLFTTRDVIIVTETVMKEWKG</sequence>
<dbReference type="RefSeq" id="WP_092037772.1">
    <property type="nucleotide sequence ID" value="NZ_FOOK01000011.1"/>
</dbReference>
<evidence type="ECO:0000259" key="1">
    <source>
        <dbReference type="Pfam" id="PF13452"/>
    </source>
</evidence>
<dbReference type="InterPro" id="IPR016709">
    <property type="entry name" value="HadA-like"/>
</dbReference>
<dbReference type="CDD" id="cd03441">
    <property type="entry name" value="R_hydratase_like"/>
    <property type="match status" value="1"/>
</dbReference>